<dbReference type="InterPro" id="IPR029510">
    <property type="entry name" value="Ald_DH_CS_GLU"/>
</dbReference>
<dbReference type="SUPFAM" id="SSF52540">
    <property type="entry name" value="P-loop containing nucleoside triphosphate hydrolases"/>
    <property type="match status" value="1"/>
</dbReference>
<dbReference type="CDD" id="cd01870">
    <property type="entry name" value="RhoA_like"/>
    <property type="match status" value="1"/>
</dbReference>
<dbReference type="SMART" id="SM00174">
    <property type="entry name" value="RHO"/>
    <property type="match status" value="1"/>
</dbReference>
<dbReference type="FunFam" id="3.40.309.10:FF:000003">
    <property type="entry name" value="Aldehyde dehydrogenase"/>
    <property type="match status" value="1"/>
</dbReference>
<name>A0A9P0TN37_PIEBR</name>
<keyword evidence="9" id="KW-0342">GTP-binding</keyword>
<dbReference type="InterPro" id="IPR027417">
    <property type="entry name" value="P-loop_NTPase"/>
</dbReference>
<dbReference type="SUPFAM" id="SSF53720">
    <property type="entry name" value="ALDH-like"/>
    <property type="match status" value="1"/>
</dbReference>
<evidence type="ECO:0000256" key="9">
    <source>
        <dbReference type="ARBA" id="ARBA00023134"/>
    </source>
</evidence>
<sequence>MTYGNLSPSKAKPVNIGEVVEKARDAFNRGITKPLEWRKKQLKSLLRMYEENYNVMIEVLQKDLRRSKTEAVLLEVEYLINDLKNTIHYLEEWAKPERPSKGLVNILDDVVVYNDPYGLVLIIGAWNYPLQLLLLPMAGAIAAGNAVVVKPSELAEASATFIAETLPKYLDSDAIAVVEGGPEETTELLKNRFDYIFYTGGTNVGKIVYSAATKNLTPVTLELGGKSPTYIDNTVDMEVTTKRILWGKFINAGQTCIAPDYVLCSREVQDKFVEYAKTILKEWYGEDPQKSSDLCRIINGRHYSRLQALLNASKDKVAIGGKSDSQDRYISPTILTNVSPDDKIMEDEIFGPILPIVPVENAYEAIKFINAREKPLVLYVFTQSGAVRRSLTDNTSSGGMCINDTMMQMGVDTLPFGGVGNSGVGAYHGKASFDTFTHKKSCLIKNFAAIGEKLASGRYPPYTDGKLSFISMLMRKRHGPSLKFLPYLLTFALGASVAYGITVWQKMGESSGPMAAIRKKLVIVGDGACGKTCLLIVFSKDQFPEVYVPTVFENYVADIEVDGKQVELALWDTAGQEDYDRLRPLSYPDTDVILMCFSVDSPDSLENIPEKWTPEVKHFCPNVPIILVGNKKDLRNDPATINELRKMKQEPVKPQEGRAMAEKINAFAYLECSAKSKEGVREVFETATRAALQVKKKKKTRCSLL</sequence>
<dbReference type="Gene3D" id="3.40.309.10">
    <property type="entry name" value="Aldehyde Dehydrogenase, Chain A, domain 2"/>
    <property type="match status" value="1"/>
</dbReference>
<evidence type="ECO:0000256" key="13">
    <source>
        <dbReference type="PROSITE-ProRule" id="PRU10007"/>
    </source>
</evidence>
<gene>
    <name evidence="16" type="ORF">PIBRA_LOCUS6979</name>
</gene>
<evidence type="ECO:0000313" key="17">
    <source>
        <dbReference type="Proteomes" id="UP001152562"/>
    </source>
</evidence>
<dbReference type="SMART" id="SM00173">
    <property type="entry name" value="RAS"/>
    <property type="match status" value="1"/>
</dbReference>
<dbReference type="InterPro" id="IPR012394">
    <property type="entry name" value="Aldehyde_DH_NAD(P)"/>
</dbReference>
<dbReference type="SMART" id="SM00176">
    <property type="entry name" value="RAN"/>
    <property type="match status" value="1"/>
</dbReference>
<dbReference type="CDD" id="cd07132">
    <property type="entry name" value="ALDH_F3AB"/>
    <property type="match status" value="1"/>
</dbReference>
<dbReference type="InterPro" id="IPR001806">
    <property type="entry name" value="Small_GTPase"/>
</dbReference>
<dbReference type="PROSITE" id="PS51420">
    <property type="entry name" value="RHO"/>
    <property type="match status" value="1"/>
</dbReference>
<dbReference type="GO" id="GO:0005737">
    <property type="term" value="C:cytoplasm"/>
    <property type="evidence" value="ECO:0007669"/>
    <property type="project" value="TreeGrafter"/>
</dbReference>
<feature type="domain" description="Aldehyde dehydrogenase" evidence="15">
    <location>
        <begin position="10"/>
        <end position="441"/>
    </location>
</feature>
<evidence type="ECO:0000256" key="12">
    <source>
        <dbReference type="ARBA" id="ARBA00023289"/>
    </source>
</evidence>
<dbReference type="InterPro" id="IPR016160">
    <property type="entry name" value="Ald_DH_CS_CYS"/>
</dbReference>
<organism evidence="16 17">
    <name type="scientific">Pieris brassicae</name>
    <name type="common">White butterfly</name>
    <name type="synonym">Large white butterfly</name>
    <dbReference type="NCBI Taxonomy" id="7116"/>
    <lineage>
        <taxon>Eukaryota</taxon>
        <taxon>Metazoa</taxon>
        <taxon>Ecdysozoa</taxon>
        <taxon>Arthropoda</taxon>
        <taxon>Hexapoda</taxon>
        <taxon>Insecta</taxon>
        <taxon>Pterygota</taxon>
        <taxon>Neoptera</taxon>
        <taxon>Endopterygota</taxon>
        <taxon>Lepidoptera</taxon>
        <taxon>Glossata</taxon>
        <taxon>Ditrysia</taxon>
        <taxon>Papilionoidea</taxon>
        <taxon>Pieridae</taxon>
        <taxon>Pierinae</taxon>
        <taxon>Pieris</taxon>
    </lineage>
</organism>
<dbReference type="AlphaFoldDB" id="A0A9P0TN37"/>
<dbReference type="PANTHER" id="PTHR43570:SF16">
    <property type="entry name" value="ALDEHYDE DEHYDROGENASE TYPE III, ISOFORM Q"/>
    <property type="match status" value="1"/>
</dbReference>
<evidence type="ECO:0000256" key="5">
    <source>
        <dbReference type="ARBA" id="ARBA00022481"/>
    </source>
</evidence>
<dbReference type="Pfam" id="PF00171">
    <property type="entry name" value="Aldedh"/>
    <property type="match status" value="1"/>
</dbReference>
<accession>A0A9P0TN37</accession>
<comment type="subcellular location">
    <subcellularLocation>
        <location evidence="1">Cell membrane</location>
        <topology evidence="1">Lipid-anchor</topology>
    </subcellularLocation>
</comment>
<dbReference type="PROSITE" id="PS00070">
    <property type="entry name" value="ALDEHYDE_DEHYDR_CYS"/>
    <property type="match status" value="1"/>
</dbReference>
<dbReference type="SMART" id="SM00175">
    <property type="entry name" value="RAB"/>
    <property type="match status" value="1"/>
</dbReference>
<dbReference type="GO" id="GO:0003924">
    <property type="term" value="F:GTPase activity"/>
    <property type="evidence" value="ECO:0007669"/>
    <property type="project" value="InterPro"/>
</dbReference>
<evidence type="ECO:0000256" key="8">
    <source>
        <dbReference type="ARBA" id="ARBA00023027"/>
    </source>
</evidence>
<dbReference type="PROSITE" id="PS00687">
    <property type="entry name" value="ALDEHYDE_DEHYDR_GLU"/>
    <property type="match status" value="1"/>
</dbReference>
<keyword evidence="7 14" id="KW-0560">Oxidoreductase</keyword>
<dbReference type="InterPro" id="IPR016161">
    <property type="entry name" value="Ald_DH/histidinol_DH"/>
</dbReference>
<keyword evidence="8" id="KW-0520">NAD</keyword>
<dbReference type="FunFam" id="3.40.50.300:FF:000095">
    <property type="entry name" value="Rho-related GTP-binding protein RhoC"/>
    <property type="match status" value="1"/>
</dbReference>
<dbReference type="GO" id="GO:0006081">
    <property type="term" value="P:aldehyde metabolic process"/>
    <property type="evidence" value="ECO:0007669"/>
    <property type="project" value="InterPro"/>
</dbReference>
<keyword evidence="10" id="KW-0472">Membrane</keyword>
<reference evidence="16" key="1">
    <citation type="submission" date="2022-05" db="EMBL/GenBank/DDBJ databases">
        <authorList>
            <person name="Okamura Y."/>
        </authorList>
    </citation>
    <scope>NUCLEOTIDE SEQUENCE</scope>
</reference>
<dbReference type="InterPro" id="IPR016163">
    <property type="entry name" value="Ald_DH_C"/>
</dbReference>
<dbReference type="InterPro" id="IPR016162">
    <property type="entry name" value="Ald_DH_N"/>
</dbReference>
<feature type="active site" evidence="13">
    <location>
        <position position="222"/>
    </location>
</feature>
<evidence type="ECO:0000313" key="16">
    <source>
        <dbReference type="EMBL" id="CAH4030317.1"/>
    </source>
</evidence>
<keyword evidence="17" id="KW-1185">Reference proteome</keyword>
<dbReference type="GO" id="GO:0005525">
    <property type="term" value="F:GTP binding"/>
    <property type="evidence" value="ECO:0007669"/>
    <property type="project" value="UniProtKB-KW"/>
</dbReference>
<dbReference type="InterPro" id="IPR005225">
    <property type="entry name" value="Small_GTP-bd"/>
</dbReference>
<evidence type="ECO:0000256" key="14">
    <source>
        <dbReference type="RuleBase" id="RU003345"/>
    </source>
</evidence>
<evidence type="ECO:0000256" key="6">
    <source>
        <dbReference type="ARBA" id="ARBA00022741"/>
    </source>
</evidence>
<keyword evidence="12" id="KW-0636">Prenylation</keyword>
<comment type="similarity">
    <text evidence="3">Belongs to the small GTPase superfamily. Rho family.</text>
</comment>
<evidence type="ECO:0000256" key="2">
    <source>
        <dbReference type="ARBA" id="ARBA00009986"/>
    </source>
</evidence>
<comment type="similarity">
    <text evidence="2 14">Belongs to the aldehyde dehydrogenase family.</text>
</comment>
<dbReference type="Gene3D" id="3.40.50.300">
    <property type="entry name" value="P-loop containing nucleotide triphosphate hydrolases"/>
    <property type="match status" value="1"/>
</dbReference>
<keyword evidence="6" id="KW-0547">Nucleotide-binding</keyword>
<dbReference type="PROSITE" id="PS51421">
    <property type="entry name" value="RAS"/>
    <property type="match status" value="1"/>
</dbReference>
<dbReference type="PRINTS" id="PR00449">
    <property type="entry name" value="RASTRNSFRMNG"/>
</dbReference>
<dbReference type="GO" id="GO:0000915">
    <property type="term" value="P:actomyosin contractile ring assembly"/>
    <property type="evidence" value="ECO:0007669"/>
    <property type="project" value="UniProtKB-ARBA"/>
</dbReference>
<protein>
    <recommendedName>
        <fullName evidence="15">Aldehyde dehydrogenase domain-containing protein</fullName>
    </recommendedName>
</protein>
<keyword evidence="11" id="KW-0449">Lipoprotein</keyword>
<dbReference type="GO" id="GO:0004029">
    <property type="term" value="F:aldehyde dehydrogenase (NAD+) activity"/>
    <property type="evidence" value="ECO:0007669"/>
    <property type="project" value="TreeGrafter"/>
</dbReference>
<evidence type="ECO:0000256" key="11">
    <source>
        <dbReference type="ARBA" id="ARBA00023288"/>
    </source>
</evidence>
<evidence type="ECO:0000259" key="15">
    <source>
        <dbReference type="Pfam" id="PF00171"/>
    </source>
</evidence>
<evidence type="ECO:0000256" key="3">
    <source>
        <dbReference type="ARBA" id="ARBA00010142"/>
    </source>
</evidence>
<evidence type="ECO:0000256" key="1">
    <source>
        <dbReference type="ARBA" id="ARBA00004193"/>
    </source>
</evidence>
<dbReference type="Pfam" id="PF00071">
    <property type="entry name" value="Ras"/>
    <property type="match status" value="1"/>
</dbReference>
<dbReference type="EMBL" id="CALOZG010000010">
    <property type="protein sequence ID" value="CAH4030317.1"/>
    <property type="molecule type" value="Genomic_DNA"/>
</dbReference>
<dbReference type="Proteomes" id="UP001152562">
    <property type="component" value="Unassembled WGS sequence"/>
</dbReference>
<dbReference type="PROSITE" id="PS51419">
    <property type="entry name" value="RAB"/>
    <property type="match status" value="1"/>
</dbReference>
<dbReference type="NCBIfam" id="TIGR00231">
    <property type="entry name" value="small_GTP"/>
    <property type="match status" value="1"/>
</dbReference>
<evidence type="ECO:0000256" key="4">
    <source>
        <dbReference type="ARBA" id="ARBA00022475"/>
    </source>
</evidence>
<evidence type="ECO:0000256" key="7">
    <source>
        <dbReference type="ARBA" id="ARBA00023002"/>
    </source>
</evidence>
<keyword evidence="5" id="KW-0488">Methylation</keyword>
<dbReference type="GO" id="GO:0032154">
    <property type="term" value="C:cleavage furrow"/>
    <property type="evidence" value="ECO:0007669"/>
    <property type="project" value="UniProtKB-ARBA"/>
</dbReference>
<dbReference type="Gene3D" id="3.40.605.10">
    <property type="entry name" value="Aldehyde Dehydrogenase, Chain A, domain 1"/>
    <property type="match status" value="1"/>
</dbReference>
<keyword evidence="4" id="KW-1003">Cell membrane</keyword>
<proteinExistence type="inferred from homology"/>
<dbReference type="PANTHER" id="PTHR43570">
    <property type="entry name" value="ALDEHYDE DEHYDROGENASE"/>
    <property type="match status" value="1"/>
</dbReference>
<comment type="caution">
    <text evidence="16">The sequence shown here is derived from an EMBL/GenBank/DDBJ whole genome shotgun (WGS) entry which is preliminary data.</text>
</comment>
<evidence type="ECO:0000256" key="10">
    <source>
        <dbReference type="ARBA" id="ARBA00023136"/>
    </source>
</evidence>
<dbReference type="FunFam" id="3.40.605.10:FF:000004">
    <property type="entry name" value="Aldehyde dehydrogenase"/>
    <property type="match status" value="1"/>
</dbReference>
<dbReference type="InterPro" id="IPR015590">
    <property type="entry name" value="Aldehyde_DH_dom"/>
</dbReference>